<feature type="signal peptide" evidence="3">
    <location>
        <begin position="1"/>
        <end position="28"/>
    </location>
</feature>
<dbReference type="Gene3D" id="2.40.50.40">
    <property type="match status" value="1"/>
</dbReference>
<dbReference type="InterPro" id="IPR036048">
    <property type="entry name" value="Interleukin_8-like_sf"/>
</dbReference>
<evidence type="ECO:0000256" key="2">
    <source>
        <dbReference type="SAM" id="MobiDB-lite"/>
    </source>
</evidence>
<dbReference type="SMART" id="SM00199">
    <property type="entry name" value="SCY"/>
    <property type="match status" value="1"/>
</dbReference>
<evidence type="ECO:0000313" key="6">
    <source>
        <dbReference type="Proteomes" id="UP001066276"/>
    </source>
</evidence>
<protein>
    <recommendedName>
        <fullName evidence="4">Chemokine interleukin-8-like domain-containing protein</fullName>
    </recommendedName>
</protein>
<comment type="caution">
    <text evidence="5">The sequence shown here is derived from an EMBL/GenBank/DDBJ whole genome shotgun (WGS) entry which is preliminary data.</text>
</comment>
<reference evidence="5" key="1">
    <citation type="journal article" date="2022" name="bioRxiv">
        <title>Sequencing and chromosome-scale assembly of the giantPleurodeles waltlgenome.</title>
        <authorList>
            <person name="Brown T."/>
            <person name="Elewa A."/>
            <person name="Iarovenko S."/>
            <person name="Subramanian E."/>
            <person name="Araus A.J."/>
            <person name="Petzold A."/>
            <person name="Susuki M."/>
            <person name="Suzuki K.-i.T."/>
            <person name="Hayashi T."/>
            <person name="Toyoda A."/>
            <person name="Oliveira C."/>
            <person name="Osipova E."/>
            <person name="Leigh N.D."/>
            <person name="Simon A."/>
            <person name="Yun M.H."/>
        </authorList>
    </citation>
    <scope>NUCLEOTIDE SEQUENCE</scope>
    <source>
        <strain evidence="5">20211129_DDA</strain>
        <tissue evidence="5">Liver</tissue>
    </source>
</reference>
<feature type="region of interest" description="Disordered" evidence="2">
    <location>
        <begin position="115"/>
        <end position="138"/>
    </location>
</feature>
<organism evidence="5 6">
    <name type="scientific">Pleurodeles waltl</name>
    <name type="common">Iberian ribbed newt</name>
    <dbReference type="NCBI Taxonomy" id="8319"/>
    <lineage>
        <taxon>Eukaryota</taxon>
        <taxon>Metazoa</taxon>
        <taxon>Chordata</taxon>
        <taxon>Craniata</taxon>
        <taxon>Vertebrata</taxon>
        <taxon>Euteleostomi</taxon>
        <taxon>Amphibia</taxon>
        <taxon>Batrachia</taxon>
        <taxon>Caudata</taxon>
        <taxon>Salamandroidea</taxon>
        <taxon>Salamandridae</taxon>
        <taxon>Pleurodelinae</taxon>
        <taxon>Pleurodeles</taxon>
    </lineage>
</organism>
<evidence type="ECO:0000256" key="1">
    <source>
        <dbReference type="ARBA" id="ARBA00022514"/>
    </source>
</evidence>
<dbReference type="GO" id="GO:0008009">
    <property type="term" value="F:chemokine activity"/>
    <property type="evidence" value="ECO:0007669"/>
    <property type="project" value="InterPro"/>
</dbReference>
<evidence type="ECO:0000259" key="4">
    <source>
        <dbReference type="SMART" id="SM00199"/>
    </source>
</evidence>
<accession>A0AAV7QV37</accession>
<feature type="chain" id="PRO_5043608413" description="Chemokine interleukin-8-like domain-containing protein" evidence="3">
    <location>
        <begin position="29"/>
        <end position="138"/>
    </location>
</feature>
<dbReference type="SUPFAM" id="SSF54117">
    <property type="entry name" value="Interleukin 8-like chemokines"/>
    <property type="match status" value="1"/>
</dbReference>
<dbReference type="AlphaFoldDB" id="A0AAV7QV37"/>
<proteinExistence type="predicted"/>
<keyword evidence="6" id="KW-1185">Reference proteome</keyword>
<dbReference type="GO" id="GO:0006955">
    <property type="term" value="P:immune response"/>
    <property type="evidence" value="ECO:0007669"/>
    <property type="project" value="InterPro"/>
</dbReference>
<dbReference type="EMBL" id="JANPWB010000010">
    <property type="protein sequence ID" value="KAJ1144396.1"/>
    <property type="molecule type" value="Genomic_DNA"/>
</dbReference>
<dbReference type="GO" id="GO:0005615">
    <property type="term" value="C:extracellular space"/>
    <property type="evidence" value="ECO:0007669"/>
    <property type="project" value="UniProtKB-KW"/>
</dbReference>
<keyword evidence="3" id="KW-0732">Signal</keyword>
<sequence>MQCKVLALCAAVLAFPFLCLLPGHISEALHIPTRCQCPNTISLVLRRHIKGFSVTERGSHCPVMELVLHLKGRNRPRLQCLNPFKKQGKQLLSCWKRIKQDESKKNECIKRKRLMTKQNKNRILKKQMKKKRKQKKNK</sequence>
<keyword evidence="1" id="KW-0202">Cytokine</keyword>
<dbReference type="InterPro" id="IPR001811">
    <property type="entry name" value="Chemokine_IL8-like_dom"/>
</dbReference>
<dbReference type="Pfam" id="PF00048">
    <property type="entry name" value="IL8"/>
    <property type="match status" value="1"/>
</dbReference>
<gene>
    <name evidence="5" type="ORF">NDU88_010695</name>
</gene>
<name>A0AAV7QV37_PLEWA</name>
<evidence type="ECO:0000256" key="3">
    <source>
        <dbReference type="SAM" id="SignalP"/>
    </source>
</evidence>
<evidence type="ECO:0000313" key="5">
    <source>
        <dbReference type="EMBL" id="KAJ1144396.1"/>
    </source>
</evidence>
<dbReference type="Proteomes" id="UP001066276">
    <property type="component" value="Chromosome 6"/>
</dbReference>
<feature type="domain" description="Chemokine interleukin-8-like" evidence="4">
    <location>
        <begin position="32"/>
        <end position="95"/>
    </location>
</feature>